<dbReference type="Gene3D" id="3.60.110.10">
    <property type="entry name" value="Carbon-nitrogen hydrolase"/>
    <property type="match status" value="1"/>
</dbReference>
<dbReference type="InterPro" id="IPR050345">
    <property type="entry name" value="Aliph_Amidase/BUP"/>
</dbReference>
<dbReference type="OrthoDB" id="10250282at2759"/>
<dbReference type="InterPro" id="IPR003010">
    <property type="entry name" value="C-N_Hydrolase"/>
</dbReference>
<sequence length="282" mass="31374">MPRKFKVAAAQVGAVHKWTPRTSTLKRLIGLLHSAHSQGARLVVFPECAFTTFFPRYTMSEPPEIDAWFEHGDDPSESPNTKPLFDEARELGVDIYVGYAERTSDGTSYNSCVYYSGALGKVVSKYRKLHLPGTKDPFPEKDAVNQLEKRYFTPGDLGFRAFRAPDLVAGALKKAGLGGKEAETTASVGKGDPVVGMMICNDRRWPEAWRVLGLQGVELVLCGFNTNSYAPQLWGSRQEMTVEEADKESRFHHALTMQANSYMNAFCRPSILQGTDELRRTA</sequence>
<dbReference type="Pfam" id="PF00795">
    <property type="entry name" value="CN_hydrolase"/>
    <property type="match status" value="1"/>
</dbReference>
<dbReference type="AlphaFoldDB" id="A0A6A6HAM7"/>
<keyword evidence="1 3" id="KW-0378">Hydrolase</keyword>
<proteinExistence type="predicted"/>
<gene>
    <name evidence="3" type="ORF">EV356DRAFT_501428</name>
</gene>
<dbReference type="SUPFAM" id="SSF56317">
    <property type="entry name" value="Carbon-nitrogen hydrolase"/>
    <property type="match status" value="1"/>
</dbReference>
<organism evidence="3 4">
    <name type="scientific">Viridothelium virens</name>
    <name type="common">Speckled blister lichen</name>
    <name type="synonym">Trypethelium virens</name>
    <dbReference type="NCBI Taxonomy" id="1048519"/>
    <lineage>
        <taxon>Eukaryota</taxon>
        <taxon>Fungi</taxon>
        <taxon>Dikarya</taxon>
        <taxon>Ascomycota</taxon>
        <taxon>Pezizomycotina</taxon>
        <taxon>Dothideomycetes</taxon>
        <taxon>Dothideomycetes incertae sedis</taxon>
        <taxon>Trypetheliales</taxon>
        <taxon>Trypetheliaceae</taxon>
        <taxon>Viridothelium</taxon>
    </lineage>
</organism>
<dbReference type="PANTHER" id="PTHR43674">
    <property type="entry name" value="NITRILASE C965.09-RELATED"/>
    <property type="match status" value="1"/>
</dbReference>
<evidence type="ECO:0000259" key="2">
    <source>
        <dbReference type="PROSITE" id="PS50263"/>
    </source>
</evidence>
<keyword evidence="4" id="KW-1185">Reference proteome</keyword>
<dbReference type="PROSITE" id="PS50263">
    <property type="entry name" value="CN_HYDROLASE"/>
    <property type="match status" value="1"/>
</dbReference>
<feature type="domain" description="CN hydrolase" evidence="2">
    <location>
        <begin position="5"/>
        <end position="282"/>
    </location>
</feature>
<evidence type="ECO:0000256" key="1">
    <source>
        <dbReference type="ARBA" id="ARBA00022801"/>
    </source>
</evidence>
<protein>
    <submittedName>
        <fullName evidence="3">Carbon-nitrogen hydrolase</fullName>
    </submittedName>
</protein>
<name>A0A6A6HAM7_VIRVR</name>
<dbReference type="Proteomes" id="UP000800092">
    <property type="component" value="Unassembled WGS sequence"/>
</dbReference>
<dbReference type="EMBL" id="ML991797">
    <property type="protein sequence ID" value="KAF2234563.1"/>
    <property type="molecule type" value="Genomic_DNA"/>
</dbReference>
<dbReference type="PANTHER" id="PTHR43674:SF12">
    <property type="entry name" value="NITRILASE C965.09-RELATED"/>
    <property type="match status" value="1"/>
</dbReference>
<dbReference type="InterPro" id="IPR036526">
    <property type="entry name" value="C-N_Hydrolase_sf"/>
</dbReference>
<dbReference type="GO" id="GO:0016811">
    <property type="term" value="F:hydrolase activity, acting on carbon-nitrogen (but not peptide) bonds, in linear amides"/>
    <property type="evidence" value="ECO:0007669"/>
    <property type="project" value="TreeGrafter"/>
</dbReference>
<accession>A0A6A6HAM7</accession>
<reference evidence="3" key="1">
    <citation type="journal article" date="2020" name="Stud. Mycol.">
        <title>101 Dothideomycetes genomes: a test case for predicting lifestyles and emergence of pathogens.</title>
        <authorList>
            <person name="Haridas S."/>
            <person name="Albert R."/>
            <person name="Binder M."/>
            <person name="Bloem J."/>
            <person name="Labutti K."/>
            <person name="Salamov A."/>
            <person name="Andreopoulos B."/>
            <person name="Baker S."/>
            <person name="Barry K."/>
            <person name="Bills G."/>
            <person name="Bluhm B."/>
            <person name="Cannon C."/>
            <person name="Castanera R."/>
            <person name="Culley D."/>
            <person name="Daum C."/>
            <person name="Ezra D."/>
            <person name="Gonzalez J."/>
            <person name="Henrissat B."/>
            <person name="Kuo A."/>
            <person name="Liang C."/>
            <person name="Lipzen A."/>
            <person name="Lutzoni F."/>
            <person name="Magnuson J."/>
            <person name="Mondo S."/>
            <person name="Nolan M."/>
            <person name="Ohm R."/>
            <person name="Pangilinan J."/>
            <person name="Park H.-J."/>
            <person name="Ramirez L."/>
            <person name="Alfaro M."/>
            <person name="Sun H."/>
            <person name="Tritt A."/>
            <person name="Yoshinaga Y."/>
            <person name="Zwiers L.-H."/>
            <person name="Turgeon B."/>
            <person name="Goodwin S."/>
            <person name="Spatafora J."/>
            <person name="Crous P."/>
            <person name="Grigoriev I."/>
        </authorList>
    </citation>
    <scope>NUCLEOTIDE SEQUENCE</scope>
    <source>
        <strain evidence="3">Tuck. ex Michener</strain>
    </source>
</reference>
<evidence type="ECO:0000313" key="4">
    <source>
        <dbReference type="Proteomes" id="UP000800092"/>
    </source>
</evidence>
<evidence type="ECO:0000313" key="3">
    <source>
        <dbReference type="EMBL" id="KAF2234563.1"/>
    </source>
</evidence>